<gene>
    <name evidence="1" type="ordered locus">CBUD_0576</name>
</gene>
<name>A9KBN3_COXBN</name>
<evidence type="ECO:0000313" key="1">
    <source>
        <dbReference type="EMBL" id="ABS78031.2"/>
    </source>
</evidence>
<organism evidence="1 2">
    <name type="scientific">Coxiella burnetii (strain Dugway 5J108-111)</name>
    <dbReference type="NCBI Taxonomy" id="434922"/>
    <lineage>
        <taxon>Bacteria</taxon>
        <taxon>Pseudomonadati</taxon>
        <taxon>Pseudomonadota</taxon>
        <taxon>Gammaproteobacteria</taxon>
        <taxon>Legionellales</taxon>
        <taxon>Coxiellaceae</taxon>
        <taxon>Coxiella</taxon>
    </lineage>
</organism>
<reference evidence="1 2" key="1">
    <citation type="journal article" date="2009" name="Infect. Immun.">
        <title>Comparative genomics reveal extensive transposon-mediated genomic plasticity and diversity among potential effector proteins within the genus Coxiella.</title>
        <authorList>
            <person name="Beare P.A."/>
            <person name="Unsworth N."/>
            <person name="Andoh M."/>
            <person name="Voth D.E."/>
            <person name="Omsland A."/>
            <person name="Gilk S.D."/>
            <person name="Williams K.P."/>
            <person name="Sobral B.W."/>
            <person name="Kupko J.J.III."/>
            <person name="Porcella S.F."/>
            <person name="Samuel J.E."/>
            <person name="Heinzen R.A."/>
        </authorList>
    </citation>
    <scope>NUCLEOTIDE SEQUENCE [LARGE SCALE GENOMIC DNA]</scope>
    <source>
        <strain evidence="1 2">Dugway 5J108-111</strain>
    </source>
</reference>
<proteinExistence type="predicted"/>
<dbReference type="HOGENOM" id="CLU_952232_0_0_6"/>
<dbReference type="EMBL" id="CP000733">
    <property type="protein sequence ID" value="ABS78031.2"/>
    <property type="molecule type" value="Genomic_DNA"/>
</dbReference>
<sequence>MRVFLSINKEVISTMPNPKKKQKPNTIYKDPNYKHKFFALWYPEPNRKQWTEVPKNTPVFFTLQSWRAHKNRKTERRFFYYIKNPTENDDSKYEVRSTAHFKSTTQGPPPLNLNDSDGLLKLVRPYGPLYFKNGAQVRLETNIYELKTYTRGPLPSHKYFCKDKNDNVTLLTREPPTSPREPTFQPISAFFQTFFYNKEWQSSRDKALMEETKEKSCETTTAHLPLKDIVQPSLFVGSKTEIQITIDNDDDGAKKDDSPIFRNNGANMSFLKWFNQTNESNDDDAFGSTATL</sequence>
<evidence type="ECO:0000313" key="2">
    <source>
        <dbReference type="Proteomes" id="UP000008555"/>
    </source>
</evidence>
<protein>
    <submittedName>
        <fullName evidence="1">Uncharacterized protein</fullName>
    </submittedName>
</protein>
<dbReference type="AlphaFoldDB" id="A9KBN3"/>
<dbReference type="Proteomes" id="UP000008555">
    <property type="component" value="Chromosome"/>
</dbReference>
<dbReference type="KEGG" id="cbd:CBUD_0576"/>
<accession>A9KBN3</accession>